<reference evidence="1" key="1">
    <citation type="submission" date="2021-01" db="EMBL/GenBank/DDBJ databases">
        <authorList>
            <person name="Corre E."/>
            <person name="Pelletier E."/>
            <person name="Niang G."/>
            <person name="Scheremetjew M."/>
            <person name="Finn R."/>
            <person name="Kale V."/>
            <person name="Holt S."/>
            <person name="Cochrane G."/>
            <person name="Meng A."/>
            <person name="Brown T."/>
            <person name="Cohen L."/>
        </authorList>
    </citation>
    <scope>NUCLEOTIDE SEQUENCE</scope>
    <source>
        <strain evidence="1">NIES-381</strain>
    </source>
</reference>
<dbReference type="AlphaFoldDB" id="A0A7S1HYG2"/>
<evidence type="ECO:0000313" key="1">
    <source>
        <dbReference type="EMBL" id="CAD8995189.1"/>
    </source>
</evidence>
<accession>A0A7S1HYG2</accession>
<protein>
    <submittedName>
        <fullName evidence="1">Uncharacterized protein</fullName>
    </submittedName>
</protein>
<organism evidence="1">
    <name type="scientific">Eutreptiella gymnastica</name>
    <dbReference type="NCBI Taxonomy" id="73025"/>
    <lineage>
        <taxon>Eukaryota</taxon>
        <taxon>Discoba</taxon>
        <taxon>Euglenozoa</taxon>
        <taxon>Euglenida</taxon>
        <taxon>Spirocuta</taxon>
        <taxon>Euglenophyceae</taxon>
        <taxon>Eutreptiales</taxon>
        <taxon>Eutreptiaceae</taxon>
        <taxon>Eutreptiella</taxon>
    </lineage>
</organism>
<gene>
    <name evidence="1" type="ORF">EGYM00392_LOCUS6244</name>
</gene>
<proteinExistence type="predicted"/>
<dbReference type="EMBL" id="HBGA01016090">
    <property type="protein sequence ID" value="CAD8995189.1"/>
    <property type="molecule type" value="Transcribed_RNA"/>
</dbReference>
<sequence length="125" mass="13360">MHPTGPLARIPPAFLRLRAPLLQAPPAFDLGEGALLLHTALPPQPALAVVPPLLHSLAAPPQKNDSNAPTKAHATANPTLDCAAVQRREILLPLAPSLTRSHFPQPEPRWVVPWSPYIAKPLNGS</sequence>
<name>A0A7S1HYG2_9EUGL</name>